<reference evidence="1" key="1">
    <citation type="submission" date="2017-08" db="EMBL/GenBank/DDBJ databases">
        <authorList>
            <person name="Imhoff J.F."/>
            <person name="Rahn T."/>
            <person name="Kuenzel S."/>
            <person name="Neulinger S.C."/>
        </authorList>
    </citation>
    <scope>NUCLEOTIDE SEQUENCE</scope>
    <source>
        <strain evidence="1">IM 151</strain>
    </source>
</reference>
<dbReference type="SUPFAM" id="SSF53756">
    <property type="entry name" value="UDP-Glycosyltransferase/glycogen phosphorylase"/>
    <property type="match status" value="1"/>
</dbReference>
<comment type="caution">
    <text evidence="1">The sequence shown here is derived from an EMBL/GenBank/DDBJ whole genome shotgun (WGS) entry which is preliminary data.</text>
</comment>
<gene>
    <name evidence="1" type="ORF">CKO43_13650</name>
</gene>
<evidence type="ECO:0008006" key="3">
    <source>
        <dbReference type="Google" id="ProtNLM"/>
    </source>
</evidence>
<protein>
    <recommendedName>
        <fullName evidence="3">Glycosyltransferase involved in cell wall biosynthesis</fullName>
    </recommendedName>
</protein>
<dbReference type="EMBL" id="NRRU01000048">
    <property type="protein sequence ID" value="MBK1713820.1"/>
    <property type="molecule type" value="Genomic_DNA"/>
</dbReference>
<organism evidence="1 2">
    <name type="scientific">Rubrivivax gelatinosus</name>
    <name type="common">Rhodocyclus gelatinosus</name>
    <name type="synonym">Rhodopseudomonas gelatinosa</name>
    <dbReference type="NCBI Taxonomy" id="28068"/>
    <lineage>
        <taxon>Bacteria</taxon>
        <taxon>Pseudomonadati</taxon>
        <taxon>Pseudomonadota</taxon>
        <taxon>Betaproteobacteria</taxon>
        <taxon>Burkholderiales</taxon>
        <taxon>Sphaerotilaceae</taxon>
        <taxon>Rubrivivax</taxon>
    </lineage>
</organism>
<name>A0ABS1DYN3_RUBGE</name>
<dbReference type="Proteomes" id="UP001041814">
    <property type="component" value="Unassembled WGS sequence"/>
</dbReference>
<evidence type="ECO:0000313" key="2">
    <source>
        <dbReference type="Proteomes" id="UP001041814"/>
    </source>
</evidence>
<dbReference type="RefSeq" id="WP_200379003.1">
    <property type="nucleotide sequence ID" value="NZ_NRRU01000048.1"/>
</dbReference>
<proteinExistence type="predicted"/>
<reference evidence="1" key="2">
    <citation type="journal article" date="2020" name="Microorganisms">
        <title>Osmotic Adaptation and Compatible Solute Biosynthesis of Phototrophic Bacteria as Revealed from Genome Analyses.</title>
        <authorList>
            <person name="Imhoff J.F."/>
            <person name="Rahn T."/>
            <person name="Kunzel S."/>
            <person name="Keller A."/>
            <person name="Neulinger S.C."/>
        </authorList>
    </citation>
    <scope>NUCLEOTIDE SEQUENCE</scope>
    <source>
        <strain evidence="1">IM 151</strain>
    </source>
</reference>
<sequence length="395" mass="43382">MAERGRVLFVTPCTISGYAGNIARFRQTIALLSRDHEVEFLSLVEPIGRNAGKLAGWGARPCRLPPVLQNSLRIAYKSIYLLNRLLVEGGFASAYRFGAFDIVGRALLALVPGWRRYDMVFTNYVWTARPWARAATTTVIDLHDIHANRHERLGVKVWVTLRPEDERQRIEESDVSLAIAWAEYQTLRARHGDIKVRFMPYWPTEAPQRDGHREPVAVFLASANQVNADALDNLRLSGVVEILVNLGARIRVCGAVCSTPQALSLQQAFPQAVELLGVVDDLGSTLNSAALGINLAGPSTGLKIKTVDYLHAGLKVIATAHGSDPWLERTCPLHLLILPDGPLNGPAQARAQEWLAAALAEQTAAPPEGPRKDAERCWAQALTARADADPRRTHA</sequence>
<accession>A0ABS1DYN3</accession>
<keyword evidence="2" id="KW-1185">Reference proteome</keyword>
<evidence type="ECO:0000313" key="1">
    <source>
        <dbReference type="EMBL" id="MBK1713820.1"/>
    </source>
</evidence>